<gene>
    <name evidence="19" type="primary">UL75</name>
</gene>
<keyword evidence="10 19" id="KW-0261">Viral envelope protein</keyword>
<evidence type="ECO:0000256" key="8">
    <source>
        <dbReference type="ARBA" id="ARBA00022844"/>
    </source>
</evidence>
<dbReference type="Pfam" id="PF02489">
    <property type="entry name" value="Herpes_glycop_H"/>
    <property type="match status" value="1"/>
</dbReference>
<dbReference type="Pfam" id="PF17488">
    <property type="entry name" value="Herpes_glycoH_C"/>
    <property type="match status" value="1"/>
</dbReference>
<evidence type="ECO:0000259" key="18">
    <source>
        <dbReference type="Pfam" id="PF17488"/>
    </source>
</evidence>
<evidence type="ECO:0000256" key="9">
    <source>
        <dbReference type="ARBA" id="ARBA00022870"/>
    </source>
</evidence>
<dbReference type="InterPro" id="IPR035305">
    <property type="entry name" value="Herpes_glycoH_C"/>
</dbReference>
<keyword evidence="4" id="KW-1169">Fusion of virus membrane with host cell membrane</keyword>
<evidence type="ECO:0000313" key="20">
    <source>
        <dbReference type="Proteomes" id="UP000113346"/>
    </source>
</evidence>
<evidence type="ECO:0000256" key="11">
    <source>
        <dbReference type="ARBA" id="ARBA00022981"/>
    </source>
</evidence>
<evidence type="ECO:0000256" key="10">
    <source>
        <dbReference type="ARBA" id="ARBA00022879"/>
    </source>
</evidence>
<dbReference type="GO" id="GO:0019064">
    <property type="term" value="P:fusion of virus membrane with host plasma membrane"/>
    <property type="evidence" value="ECO:0007669"/>
    <property type="project" value="UniProtKB-KW"/>
</dbReference>
<organism evidence="19 20">
    <name type="scientific">Simian cytomegalovirus (strain Colburn)</name>
    <dbReference type="NCBI Taxonomy" id="50292"/>
    <lineage>
        <taxon>Viruses</taxon>
        <taxon>Duplodnaviria</taxon>
        <taxon>Heunggongvirae</taxon>
        <taxon>Peploviricota</taxon>
        <taxon>Herviviricetes</taxon>
        <taxon>Herpesvirales</taxon>
        <taxon>Orthoherpesviridae</taxon>
        <taxon>Betaherpesvirinae</taxon>
        <taxon>Cytomegalovirus</taxon>
        <taxon>Cytomegalovirus cercopithecinebeta5</taxon>
    </lineage>
</organism>
<feature type="domain" description="Herpesvirus glycoprotein H C-terminal" evidence="18">
    <location>
        <begin position="545"/>
        <end position="684"/>
    </location>
</feature>
<keyword evidence="2" id="KW-1168">Fusion of virus membrane with host membrane</keyword>
<evidence type="ECO:0000256" key="17">
    <source>
        <dbReference type="SAM" id="Phobius"/>
    </source>
</evidence>
<evidence type="ECO:0000256" key="5">
    <source>
        <dbReference type="ARBA" id="ARBA00022595"/>
    </source>
</evidence>
<dbReference type="InterPro" id="IPR038172">
    <property type="entry name" value="Herpes_glycoH_C_sf"/>
</dbReference>
<keyword evidence="3" id="KW-1032">Host cell membrane</keyword>
<dbReference type="GO" id="GO:0046718">
    <property type="term" value="P:symbiont entry into host cell"/>
    <property type="evidence" value="ECO:0007669"/>
    <property type="project" value="UniProtKB-KW"/>
</dbReference>
<evidence type="ECO:0000256" key="14">
    <source>
        <dbReference type="ARBA" id="ARBA00023136"/>
    </source>
</evidence>
<dbReference type="HAMAP" id="MF_04033">
    <property type="entry name" value="HSV_GH"/>
    <property type="match status" value="1"/>
</dbReference>
<keyword evidence="5" id="KW-1162">Viral penetration into host cytoplasm</keyword>
<dbReference type="EMBL" id="FJ483969">
    <property type="protein sequence ID" value="AEV80612.1"/>
    <property type="molecule type" value="Genomic_DNA"/>
</dbReference>
<evidence type="ECO:0000256" key="16">
    <source>
        <dbReference type="ARBA" id="ARBA00023296"/>
    </source>
</evidence>
<dbReference type="GO" id="GO:0055036">
    <property type="term" value="C:virion membrane"/>
    <property type="evidence" value="ECO:0007669"/>
    <property type="project" value="UniProtKB-SubCell"/>
</dbReference>
<evidence type="ECO:0000256" key="4">
    <source>
        <dbReference type="ARBA" id="ARBA00022521"/>
    </source>
</evidence>
<evidence type="ECO:0000256" key="2">
    <source>
        <dbReference type="ARBA" id="ARBA00022506"/>
    </source>
</evidence>
<keyword evidence="6 17" id="KW-0812">Transmembrane</keyword>
<keyword evidence="11" id="KW-0730">Sialic acid</keyword>
<name>G8XTX1_SCMVC</name>
<accession>G8XTX1</accession>
<dbReference type="GO" id="GO:0019031">
    <property type="term" value="C:viral envelope"/>
    <property type="evidence" value="ECO:0007669"/>
    <property type="project" value="UniProtKB-KW"/>
</dbReference>
<evidence type="ECO:0000256" key="13">
    <source>
        <dbReference type="ARBA" id="ARBA00023046"/>
    </source>
</evidence>
<sequence length="718" mass="81178">MARGLVLGCVLTWLILQVNASSNVPSHMTLELTLRPITFLRENSTRCDNNGTQRNISTVRENAMTFNFYDSARRYTVFQLPRCLFTGTLAESFLNQVDLSTPLTKYLEKLNLYATASQDGIQYEYHGQNLSQQNHLQEHPSTVPPPTNLHLQTTISYGKSATINASGLHTPIFNNTCYLFKDHELLFTTAVACSYQAFYITEHEYLQLTLTENFIVLTVVIREKPLVLIFGNLDRVMFKAPYNNINFILKQTTQHKLIFLVKKEDLIYHTYIKRQDFLKDIFSINYQDLQEVISTWNKYAVNVLQSGQCHSITQKTVETAFAYGLMLYTASIAPPTQTSVSRAIDQHTSILLAEEFLSSCMAKTQPRNTLIYPKAIEMANTTLTASGQISSVLSINRLVYILARQNQHQLINKAAMEQVLQLIRLLHKTHISSFISRFARQELYLAGSTIHSMLNHSTERRKIFVLETGLCTLAELSHWSQLIGSAEHLYVSDLYSPCAGSGRRDHALEHFQKMFPKATKSRTVQTALSVLDILRPQTVGTFPEVSCVSTDKSFAVLTVSSAITYTVSGDYLLRGTSFPVMTTVVGHSIIITQVPTNTTCSPSSSKHETLPIVMLRNISLEQCDFCESAMVEYDDSQGIVNVMYIDDREDLLFALDESNNIFVRSPRTHYLMLLKNGTVFEVTEAVIDQTDTHIVLIVIYALAAIFGLYVLYRIVKLM</sequence>
<keyword evidence="15" id="KW-0325">Glycoprotein</keyword>
<keyword evidence="16" id="KW-1160">Virus entry into host cell</keyword>
<evidence type="ECO:0000313" key="19">
    <source>
        <dbReference type="EMBL" id="AEV80612.1"/>
    </source>
</evidence>
<dbReference type="Proteomes" id="UP000113346">
    <property type="component" value="Segment"/>
</dbReference>
<evidence type="ECO:0000256" key="12">
    <source>
        <dbReference type="ARBA" id="ARBA00022989"/>
    </source>
</evidence>
<keyword evidence="8" id="KW-0946">Virion</keyword>
<keyword evidence="12 17" id="KW-1133">Transmembrane helix</keyword>
<comment type="subcellular location">
    <subcellularLocation>
        <location evidence="1">Virion membrane</location>
        <topology evidence="1">Single-pass type I membrane protein</topology>
    </subcellularLocation>
</comment>
<evidence type="ECO:0000256" key="7">
    <source>
        <dbReference type="ARBA" id="ARBA00022729"/>
    </source>
</evidence>
<organismHost>
    <name type="scientific">Macaca</name>
    <name type="common">macaques</name>
    <dbReference type="NCBI Taxonomy" id="9539"/>
</organismHost>
<keyword evidence="9" id="KW-1043">Host membrane</keyword>
<keyword evidence="14 17" id="KW-0472">Membrane</keyword>
<keyword evidence="7" id="KW-0732">Signal</keyword>
<keyword evidence="13" id="KW-1039">Host endosome</keyword>
<proteinExistence type="inferred from homology"/>
<evidence type="ECO:0000256" key="1">
    <source>
        <dbReference type="ARBA" id="ARBA00004563"/>
    </source>
</evidence>
<dbReference type="Gene3D" id="2.60.40.3190">
    <property type="entry name" value="Herpesvirus glycoprotein H, C-terminal domain"/>
    <property type="match status" value="1"/>
</dbReference>
<protein>
    <submittedName>
        <fullName evidence="19">Envelope glycoprotein H</fullName>
    </submittedName>
</protein>
<dbReference type="InterPro" id="IPR003493">
    <property type="entry name" value="Herpes_gH"/>
</dbReference>
<feature type="transmembrane region" description="Helical" evidence="17">
    <location>
        <begin position="694"/>
        <end position="712"/>
    </location>
</feature>
<evidence type="ECO:0000256" key="15">
    <source>
        <dbReference type="ARBA" id="ARBA00023180"/>
    </source>
</evidence>
<reference evidence="19" key="1">
    <citation type="submission" date="2011-12" db="EMBL/GenBank/DDBJ databases">
        <title>Comparative genomics of primate cytomegaloviruses.</title>
        <authorList>
            <person name="Davison A.J."/>
            <person name="Holton M."/>
            <person name="Dolan A."/>
            <person name="Dargan D.J."/>
            <person name="Gatherer D."/>
            <person name="Hayward G.S."/>
        </authorList>
    </citation>
    <scope>NUCLEOTIDE SEQUENCE [LARGE SCALE GENOMIC DNA]</scope>
    <source>
        <strain evidence="19">Colburn</strain>
    </source>
</reference>
<evidence type="ECO:0000256" key="6">
    <source>
        <dbReference type="ARBA" id="ARBA00022692"/>
    </source>
</evidence>
<evidence type="ECO:0000256" key="3">
    <source>
        <dbReference type="ARBA" id="ARBA00022511"/>
    </source>
</evidence>